<reference evidence="1 2" key="1">
    <citation type="submission" date="2021-06" db="EMBL/GenBank/DDBJ databases">
        <title>Caerostris extrusa draft genome.</title>
        <authorList>
            <person name="Kono N."/>
            <person name="Arakawa K."/>
        </authorList>
    </citation>
    <scope>NUCLEOTIDE SEQUENCE [LARGE SCALE GENOMIC DNA]</scope>
</reference>
<organism evidence="1 2">
    <name type="scientific">Caerostris extrusa</name>
    <name type="common">Bark spider</name>
    <name type="synonym">Caerostris bankana</name>
    <dbReference type="NCBI Taxonomy" id="172846"/>
    <lineage>
        <taxon>Eukaryota</taxon>
        <taxon>Metazoa</taxon>
        <taxon>Ecdysozoa</taxon>
        <taxon>Arthropoda</taxon>
        <taxon>Chelicerata</taxon>
        <taxon>Arachnida</taxon>
        <taxon>Araneae</taxon>
        <taxon>Araneomorphae</taxon>
        <taxon>Entelegynae</taxon>
        <taxon>Araneoidea</taxon>
        <taxon>Araneidae</taxon>
        <taxon>Caerostris</taxon>
    </lineage>
</organism>
<feature type="non-terminal residue" evidence="1">
    <location>
        <position position="58"/>
    </location>
</feature>
<accession>A0AAV4XNJ7</accession>
<name>A0AAV4XNJ7_CAEEX</name>
<comment type="caution">
    <text evidence="1">The sequence shown here is derived from an EMBL/GenBank/DDBJ whole genome shotgun (WGS) entry which is preliminary data.</text>
</comment>
<dbReference type="AlphaFoldDB" id="A0AAV4XNJ7"/>
<evidence type="ECO:0008006" key="3">
    <source>
        <dbReference type="Google" id="ProtNLM"/>
    </source>
</evidence>
<evidence type="ECO:0000313" key="2">
    <source>
        <dbReference type="Proteomes" id="UP001054945"/>
    </source>
</evidence>
<keyword evidence="2" id="KW-1185">Reference proteome</keyword>
<gene>
    <name evidence="1" type="ORF">CEXT_358061</name>
</gene>
<proteinExistence type="predicted"/>
<protein>
    <recommendedName>
        <fullName evidence="3">Ycf15</fullName>
    </recommendedName>
</protein>
<sequence>MEGFYFFGSRLVPNNLWAERRTKSRSRLRWPVSADGWHGKTQNPLSCNAYASSLCHIK</sequence>
<evidence type="ECO:0000313" key="1">
    <source>
        <dbReference type="EMBL" id="GIY96566.1"/>
    </source>
</evidence>
<dbReference type="EMBL" id="BPLR01000674">
    <property type="protein sequence ID" value="GIY96566.1"/>
    <property type="molecule type" value="Genomic_DNA"/>
</dbReference>
<dbReference type="Proteomes" id="UP001054945">
    <property type="component" value="Unassembled WGS sequence"/>
</dbReference>